<gene>
    <name evidence="2" type="ORF">EG328_011201</name>
</gene>
<dbReference type="PANTHER" id="PTHR28110:SF1">
    <property type="entry name" value="TRANSMEMBRANE PROTEIN"/>
    <property type="match status" value="1"/>
</dbReference>
<dbReference type="EMBL" id="WNWS01000080">
    <property type="protein sequence ID" value="KAE9982098.1"/>
    <property type="molecule type" value="Genomic_DNA"/>
</dbReference>
<accession>A0A8H3V7J9</accession>
<dbReference type="Gene3D" id="3.40.50.620">
    <property type="entry name" value="HUPs"/>
    <property type="match status" value="1"/>
</dbReference>
<dbReference type="Proteomes" id="UP000447873">
    <property type="component" value="Unassembled WGS sequence"/>
</dbReference>
<organism evidence="2 3">
    <name type="scientific">Venturia inaequalis</name>
    <name type="common">Apple scab fungus</name>
    <dbReference type="NCBI Taxonomy" id="5025"/>
    <lineage>
        <taxon>Eukaryota</taxon>
        <taxon>Fungi</taxon>
        <taxon>Dikarya</taxon>
        <taxon>Ascomycota</taxon>
        <taxon>Pezizomycotina</taxon>
        <taxon>Dothideomycetes</taxon>
        <taxon>Pleosporomycetidae</taxon>
        <taxon>Venturiales</taxon>
        <taxon>Venturiaceae</taxon>
        <taxon>Venturia</taxon>
    </lineage>
</organism>
<sequence length="248" mass="28357">MECRKKTLAIVCCHAIYERSEPTDENNWRLQSFQRSSGLKPGEHLTFLRHIETAVGLLEAKSVDSVTFSGGRTNIDVAELSEAQSYLNALQYTRKDAIAGILLEERATDSYQNLLFSILLFRHTYGYYPHEIVIITHAFKKDRFLDLHAKAIRWPLNRIRVFGIDPPFSQSELESTVAMEHRHAYLPFSSDLYGTGEALGMKRLTRQWNPETSMLDLSNGLEDVVKRLLLWTGGDDGTEVFPHALPWE</sequence>
<dbReference type="InterPro" id="IPR055323">
    <property type="entry name" value="C57A10.07/YOR238W"/>
</dbReference>
<feature type="domain" description="DUF218" evidence="1">
    <location>
        <begin position="48"/>
        <end position="154"/>
    </location>
</feature>
<dbReference type="InterPro" id="IPR014729">
    <property type="entry name" value="Rossmann-like_a/b/a_fold"/>
</dbReference>
<evidence type="ECO:0000313" key="3">
    <source>
        <dbReference type="Proteomes" id="UP000447873"/>
    </source>
</evidence>
<dbReference type="InterPro" id="IPR003848">
    <property type="entry name" value="DUF218"/>
</dbReference>
<name>A0A8H3V7J9_VENIN</name>
<reference evidence="2 3" key="1">
    <citation type="submission" date="2018-12" db="EMBL/GenBank/DDBJ databases">
        <title>Venturia inaequalis Genome Resource.</title>
        <authorList>
            <person name="Lichtner F.J."/>
        </authorList>
    </citation>
    <scope>NUCLEOTIDE SEQUENCE [LARGE SCALE GENOMIC DNA]</scope>
    <source>
        <strain evidence="2 3">120213</strain>
    </source>
</reference>
<protein>
    <recommendedName>
        <fullName evidence="1">DUF218 domain-containing protein</fullName>
    </recommendedName>
</protein>
<dbReference type="AlphaFoldDB" id="A0A8H3V7J9"/>
<evidence type="ECO:0000259" key="1">
    <source>
        <dbReference type="Pfam" id="PF02698"/>
    </source>
</evidence>
<dbReference type="PANTHER" id="PTHR28110">
    <property type="entry name" value="TRANSMEMBRANE PROTEIN"/>
    <property type="match status" value="1"/>
</dbReference>
<dbReference type="GO" id="GO:0005737">
    <property type="term" value="C:cytoplasm"/>
    <property type="evidence" value="ECO:0007669"/>
    <property type="project" value="TreeGrafter"/>
</dbReference>
<evidence type="ECO:0000313" key="2">
    <source>
        <dbReference type="EMBL" id="KAE9982098.1"/>
    </source>
</evidence>
<dbReference type="Pfam" id="PF02698">
    <property type="entry name" value="DUF218"/>
    <property type="match status" value="1"/>
</dbReference>
<proteinExistence type="predicted"/>
<comment type="caution">
    <text evidence="2">The sequence shown here is derived from an EMBL/GenBank/DDBJ whole genome shotgun (WGS) entry which is preliminary data.</text>
</comment>